<dbReference type="Pfam" id="PF10006">
    <property type="entry name" value="DUF2249"/>
    <property type="match status" value="1"/>
</dbReference>
<keyword evidence="8" id="KW-1185">Reference proteome</keyword>
<accession>A0ABW4I9G0</accession>
<comment type="subcellular location">
    <subcellularLocation>
        <location evidence="1">Cytoplasm</location>
    </subcellularLocation>
</comment>
<evidence type="ECO:0000259" key="6">
    <source>
        <dbReference type="Pfam" id="PF10006"/>
    </source>
</evidence>
<reference evidence="8" key="1">
    <citation type="journal article" date="2019" name="Int. J. Syst. Evol. Microbiol.">
        <title>The Global Catalogue of Microorganisms (GCM) 10K type strain sequencing project: providing services to taxonomists for standard genome sequencing and annotation.</title>
        <authorList>
            <consortium name="The Broad Institute Genomics Platform"/>
            <consortium name="The Broad Institute Genome Sequencing Center for Infectious Disease"/>
            <person name="Wu L."/>
            <person name="Ma J."/>
        </authorList>
    </citation>
    <scope>NUCLEOTIDE SEQUENCE [LARGE SCALE GENOMIC DNA]</scope>
    <source>
        <strain evidence="8">CCUG 53762</strain>
    </source>
</reference>
<name>A0ABW4I9G0_9SPHI</name>
<evidence type="ECO:0000313" key="8">
    <source>
        <dbReference type="Proteomes" id="UP001597118"/>
    </source>
</evidence>
<comment type="caution">
    <text evidence="7">The sequence shown here is derived from an EMBL/GenBank/DDBJ whole genome shotgun (WGS) entry which is preliminary data.</text>
</comment>
<dbReference type="Pfam" id="PF04405">
    <property type="entry name" value="ScdA_N"/>
    <property type="match status" value="1"/>
</dbReference>
<evidence type="ECO:0000256" key="4">
    <source>
        <dbReference type="ARBA" id="ARBA00023004"/>
    </source>
</evidence>
<dbReference type="Pfam" id="PF01814">
    <property type="entry name" value="Hemerythrin"/>
    <property type="match status" value="1"/>
</dbReference>
<dbReference type="InterPro" id="IPR012312">
    <property type="entry name" value="Hemerythrin-like"/>
</dbReference>
<sequence>MVTVEILDVTQIEPKLKHPTIFKHFDELDAGESFIIDNDHDPKPLYYQLLGERGNIFTWEYLSQGPVRWQVRIAKRTKEDNGETIGEIAAKDMRKVAVFKEKGIDYSCGGNKTLKEVSAEVNIDEEELKQALEDAVNRSLSASQNFNDWDLDFLADYISKTHHRYVMENLEIIGGLAEKVAQHHGEQHPQLIRLEQSVKLFLQSLTVHIRKEEQAIFPIIKQLVAKEIDKSVHVTEPALLKQSALLLEKEHSIFAEDLQYFRKLANNYQLPEDACNSFAYLYHKLQELENDLQQYMHLENNILFPKVEALEQEVLAS</sequence>
<keyword evidence="2" id="KW-0963">Cytoplasm</keyword>
<evidence type="ECO:0000256" key="1">
    <source>
        <dbReference type="ARBA" id="ARBA00004496"/>
    </source>
</evidence>
<feature type="domain" description="Hemerythrin-like" evidence="5">
    <location>
        <begin position="160"/>
        <end position="307"/>
    </location>
</feature>
<evidence type="ECO:0000259" key="5">
    <source>
        <dbReference type="Pfam" id="PF01814"/>
    </source>
</evidence>
<dbReference type="InterPro" id="IPR019903">
    <property type="entry name" value="RIC_family"/>
</dbReference>
<dbReference type="PANTHER" id="PTHR36438">
    <property type="entry name" value="IRON-SULFUR CLUSTER REPAIR PROTEIN YTFE"/>
    <property type="match status" value="1"/>
</dbReference>
<proteinExistence type="predicted"/>
<feature type="domain" description="DUF2249" evidence="6">
    <location>
        <begin position="7"/>
        <end position="75"/>
    </location>
</feature>
<organism evidence="7 8">
    <name type="scientific">Pseudopedobacter beijingensis</name>
    <dbReference type="NCBI Taxonomy" id="1207056"/>
    <lineage>
        <taxon>Bacteria</taxon>
        <taxon>Pseudomonadati</taxon>
        <taxon>Bacteroidota</taxon>
        <taxon>Sphingobacteriia</taxon>
        <taxon>Sphingobacteriales</taxon>
        <taxon>Sphingobacteriaceae</taxon>
        <taxon>Pseudopedobacter</taxon>
    </lineage>
</organism>
<protein>
    <submittedName>
        <fullName evidence="7">DUF542 domain-containing protein</fullName>
    </submittedName>
</protein>
<keyword evidence="4" id="KW-0408">Iron</keyword>
<dbReference type="Gene3D" id="1.20.120.520">
    <property type="entry name" value="nmb1532 protein domain like"/>
    <property type="match status" value="1"/>
</dbReference>
<evidence type="ECO:0000256" key="2">
    <source>
        <dbReference type="ARBA" id="ARBA00022490"/>
    </source>
</evidence>
<evidence type="ECO:0000256" key="3">
    <source>
        <dbReference type="ARBA" id="ARBA00022723"/>
    </source>
</evidence>
<gene>
    <name evidence="7" type="ORF">ACFSAH_05855</name>
</gene>
<dbReference type="Proteomes" id="UP001597118">
    <property type="component" value="Unassembled WGS sequence"/>
</dbReference>
<dbReference type="PANTHER" id="PTHR36438:SF1">
    <property type="entry name" value="IRON-SULFUR CLUSTER REPAIR PROTEIN YTFE"/>
    <property type="match status" value="1"/>
</dbReference>
<dbReference type="RefSeq" id="WP_379661774.1">
    <property type="nucleotide sequence ID" value="NZ_JBHUDG010000004.1"/>
</dbReference>
<keyword evidence="3" id="KW-0479">Metal-binding</keyword>
<dbReference type="EMBL" id="JBHUDG010000004">
    <property type="protein sequence ID" value="MFD1629395.1"/>
    <property type="molecule type" value="Genomic_DNA"/>
</dbReference>
<dbReference type="InterPro" id="IPR018720">
    <property type="entry name" value="DUF2249"/>
</dbReference>
<evidence type="ECO:0000313" key="7">
    <source>
        <dbReference type="EMBL" id="MFD1629395.1"/>
    </source>
</evidence>